<dbReference type="CDD" id="cd17719">
    <property type="entry name" value="BRCT_Rev1"/>
    <property type="match status" value="1"/>
</dbReference>
<dbReference type="InterPro" id="IPR001357">
    <property type="entry name" value="BRCT_dom"/>
</dbReference>
<dbReference type="GO" id="GO:0003684">
    <property type="term" value="F:damaged DNA binding"/>
    <property type="evidence" value="ECO:0007669"/>
    <property type="project" value="InterPro"/>
</dbReference>
<keyword evidence="6" id="KW-0808">Transferase</keyword>
<dbReference type="PROSITE" id="PS50173">
    <property type="entry name" value="UMUC"/>
    <property type="match status" value="1"/>
</dbReference>
<evidence type="ECO:0000259" key="16">
    <source>
        <dbReference type="PROSITE" id="PS50172"/>
    </source>
</evidence>
<dbReference type="InterPro" id="IPR036775">
    <property type="entry name" value="DNA_pol_Y-fam_lit_finger_sf"/>
</dbReference>
<dbReference type="OrthoDB" id="427711at2759"/>
<dbReference type="CDD" id="cd01701">
    <property type="entry name" value="PolY_Rev1"/>
    <property type="match status" value="1"/>
</dbReference>
<evidence type="ECO:0000256" key="5">
    <source>
        <dbReference type="ARBA" id="ARBA00022634"/>
    </source>
</evidence>
<feature type="non-terminal residue" evidence="18">
    <location>
        <position position="684"/>
    </location>
</feature>
<dbReference type="Gene3D" id="3.40.1170.60">
    <property type="match status" value="1"/>
</dbReference>
<dbReference type="InterPro" id="IPR043128">
    <property type="entry name" value="Rev_trsase/Diguanyl_cyclase"/>
</dbReference>
<dbReference type="SUPFAM" id="SSF100879">
    <property type="entry name" value="Lesion bypass DNA polymerase (Y-family), little finger domain"/>
    <property type="match status" value="1"/>
</dbReference>
<feature type="non-terminal residue" evidence="18">
    <location>
        <position position="1"/>
    </location>
</feature>
<dbReference type="GO" id="GO:0005634">
    <property type="term" value="C:nucleus"/>
    <property type="evidence" value="ECO:0007669"/>
    <property type="project" value="UniProtKB-SubCell"/>
</dbReference>
<comment type="similarity">
    <text evidence="3">Belongs to the DNA polymerase type-Y family.</text>
</comment>
<name>A0A1E3PAU0_WICAA</name>
<dbReference type="RefSeq" id="XP_019041695.1">
    <property type="nucleotide sequence ID" value="XM_019180989.1"/>
</dbReference>
<organism evidence="18 19">
    <name type="scientific">Wickerhamomyces anomalus (strain ATCC 58044 / CBS 1984 / NCYC 433 / NRRL Y-366-8)</name>
    <name type="common">Yeast</name>
    <name type="synonym">Hansenula anomala</name>
    <dbReference type="NCBI Taxonomy" id="683960"/>
    <lineage>
        <taxon>Eukaryota</taxon>
        <taxon>Fungi</taxon>
        <taxon>Dikarya</taxon>
        <taxon>Ascomycota</taxon>
        <taxon>Saccharomycotina</taxon>
        <taxon>Saccharomycetes</taxon>
        <taxon>Phaffomycetales</taxon>
        <taxon>Wickerhamomycetaceae</taxon>
        <taxon>Wickerhamomyces</taxon>
    </lineage>
</organism>
<dbReference type="GO" id="GO:0003887">
    <property type="term" value="F:DNA-directed DNA polymerase activity"/>
    <property type="evidence" value="ECO:0007669"/>
    <property type="project" value="InterPro"/>
</dbReference>
<dbReference type="PANTHER" id="PTHR45990:SF1">
    <property type="entry name" value="DNA REPAIR PROTEIN REV1"/>
    <property type="match status" value="1"/>
</dbReference>
<dbReference type="GO" id="GO:0017125">
    <property type="term" value="F:deoxycytidyl transferase activity"/>
    <property type="evidence" value="ECO:0007669"/>
    <property type="project" value="TreeGrafter"/>
</dbReference>
<dbReference type="EMBL" id="KV454208">
    <property type="protein sequence ID" value="ODQ62488.1"/>
    <property type="molecule type" value="Genomic_DNA"/>
</dbReference>
<keyword evidence="7" id="KW-0548">Nucleotidyltransferase</keyword>
<comment type="cofactor">
    <cofactor evidence="1">
        <name>Mg(2+)</name>
        <dbReference type="ChEBI" id="CHEBI:18420"/>
    </cofactor>
</comment>
<dbReference type="InterPro" id="IPR053848">
    <property type="entry name" value="IMS_HHH_1"/>
</dbReference>
<dbReference type="Pfam" id="PF16589">
    <property type="entry name" value="BRCT_2"/>
    <property type="match status" value="1"/>
</dbReference>
<keyword evidence="12" id="KW-0234">DNA repair</keyword>
<dbReference type="Gene3D" id="3.40.50.10190">
    <property type="entry name" value="BRCT domain"/>
    <property type="match status" value="1"/>
</dbReference>
<keyword evidence="19" id="KW-1185">Reference proteome</keyword>
<comment type="subcellular location">
    <subcellularLocation>
        <location evidence="2">Nucleus</location>
    </subcellularLocation>
</comment>
<comment type="function">
    <text evidence="14">Deoxycytidyl transferase involved in DNA repair. Transfers a dCMP residue from dCTP to the 3'-end of a DNA primer in a template-dependent reaction. May assist in the first step in the bypass of abasic lesions by the insertion of a nucleotide opposite the lesion. Required for normal induction of mutations by physical and chemical agents. Involved in mitochondrial DNA mutagenesis.</text>
</comment>
<evidence type="ECO:0000313" key="19">
    <source>
        <dbReference type="Proteomes" id="UP000094112"/>
    </source>
</evidence>
<dbReference type="Pfam" id="PF21999">
    <property type="entry name" value="IMS_HHH_1"/>
    <property type="match status" value="1"/>
</dbReference>
<feature type="domain" description="BRCT" evidence="16">
    <location>
        <begin position="56"/>
        <end position="144"/>
    </location>
</feature>
<dbReference type="Gene3D" id="1.10.150.20">
    <property type="entry name" value="5' to 3' exonuclease, C-terminal subdomain"/>
    <property type="match status" value="1"/>
</dbReference>
<sequence length="684" mass="78332">LAQPQEQLINDEEDNSIIFGDYGTYFAAKSRAQQEEDDQYLTWDHQRRVEQGLSPELPKLFEGCIIHVNGHTRPGIQTLHKLIILYGGKFIHHLSSKGAATHVIASRLTPRKEIEFRNYKVVRPEWVTESIEQGKKLKWSDYSVIKVDYGQKRLPFEEQETKPINDVMMDEAIDAKHPDFLKMFFTKSRLHHLSTWKSDLRAEFLAVALNQAKEKKLQKREKPSIKVIMHVDFDCFFATASALKHPEIDFKTTPVCVSHGGNKGNSSADIASCNYVCRKYGVKNGMWVRSAKKLCPELVCLDYDFPTYDKISKQFYNILVDLKPDCVFPVSIDEALLDISSLVDEFESVESVEKLCSELRSKVFDITKCSVSTGCSNNVLLAKLALRHAKPDGQFYLHDDITDFLRDINVRDLPGTGYAIENKLIQEVYPHSTETNDRVTVDDLLKIDKMRLIKIFGMKTGSKLFDYARGNDDTSIDISENPQEFMRKSVSIDVNWGIRFDTIEQVDTFLFNLGKEMSERLAKLNMCALQMTLKILKRAKDAPIEPPKYLGCGKCDALSKSSKFGVPTDEFRSFGTEARSLFRHIGCDPFELRGVSLSVAKLVSKDQVGNQKRLPFKKVDFETFKKQKLENSSPEKSYEPVPEIPKEVDIEVFNALPIEIQMELKEELRRRRIPLNPQTPQKDR</sequence>
<dbReference type="InterPro" id="IPR017961">
    <property type="entry name" value="DNA_pol_Y-fam_little_finger"/>
</dbReference>
<dbReference type="SUPFAM" id="SSF52113">
    <property type="entry name" value="BRCT domain"/>
    <property type="match status" value="1"/>
</dbReference>
<dbReference type="Gene3D" id="3.30.1490.100">
    <property type="entry name" value="DNA polymerase, Y-family, little finger domain"/>
    <property type="match status" value="1"/>
</dbReference>
<evidence type="ECO:0000256" key="13">
    <source>
        <dbReference type="ARBA" id="ARBA00023242"/>
    </source>
</evidence>
<evidence type="ECO:0000256" key="7">
    <source>
        <dbReference type="ARBA" id="ARBA00022695"/>
    </source>
</evidence>
<evidence type="ECO:0000256" key="11">
    <source>
        <dbReference type="ARBA" id="ARBA00023125"/>
    </source>
</evidence>
<evidence type="ECO:0000256" key="2">
    <source>
        <dbReference type="ARBA" id="ARBA00004123"/>
    </source>
</evidence>
<keyword evidence="11" id="KW-0238">DNA-binding</keyword>
<evidence type="ECO:0000256" key="12">
    <source>
        <dbReference type="ARBA" id="ARBA00023204"/>
    </source>
</evidence>
<dbReference type="Gene3D" id="3.30.70.270">
    <property type="match status" value="1"/>
</dbReference>
<accession>A0A1E3PAU0</accession>
<gene>
    <name evidence="18" type="ORF">WICANDRAFT_23506</name>
</gene>
<dbReference type="GeneID" id="30198235"/>
<keyword evidence="5" id="KW-0237">DNA synthesis</keyword>
<dbReference type="Gene3D" id="6.10.250.1490">
    <property type="match status" value="1"/>
</dbReference>
<feature type="domain" description="UmuC" evidence="17">
    <location>
        <begin position="228"/>
        <end position="417"/>
    </location>
</feature>
<dbReference type="GO" id="GO:0042276">
    <property type="term" value="P:error-prone translesion synthesis"/>
    <property type="evidence" value="ECO:0007669"/>
    <property type="project" value="TreeGrafter"/>
</dbReference>
<keyword evidence="13" id="KW-0539">Nucleus</keyword>
<dbReference type="InterPro" id="IPR036420">
    <property type="entry name" value="BRCT_dom_sf"/>
</dbReference>
<dbReference type="PANTHER" id="PTHR45990">
    <property type="entry name" value="DNA REPAIR PROTEIN REV1"/>
    <property type="match status" value="1"/>
</dbReference>
<evidence type="ECO:0000256" key="14">
    <source>
        <dbReference type="ARBA" id="ARBA00058985"/>
    </source>
</evidence>
<dbReference type="Pfam" id="PF00817">
    <property type="entry name" value="IMS"/>
    <property type="match status" value="1"/>
</dbReference>
<protein>
    <recommendedName>
        <fullName evidence="4">DNA repair protein REV1</fullName>
    </recommendedName>
    <alternativeName>
        <fullName evidence="15">Reversionless protein 1</fullName>
    </alternativeName>
</protein>
<evidence type="ECO:0000259" key="17">
    <source>
        <dbReference type="PROSITE" id="PS50173"/>
    </source>
</evidence>
<dbReference type="Pfam" id="PF11799">
    <property type="entry name" value="IMS_C"/>
    <property type="match status" value="1"/>
</dbReference>
<dbReference type="GO" id="GO:0046872">
    <property type="term" value="F:metal ion binding"/>
    <property type="evidence" value="ECO:0007669"/>
    <property type="project" value="UniProtKB-KW"/>
</dbReference>
<evidence type="ECO:0000256" key="8">
    <source>
        <dbReference type="ARBA" id="ARBA00022723"/>
    </source>
</evidence>
<dbReference type="InterPro" id="IPR001126">
    <property type="entry name" value="UmuC"/>
</dbReference>
<evidence type="ECO:0000256" key="6">
    <source>
        <dbReference type="ARBA" id="ARBA00022679"/>
    </source>
</evidence>
<evidence type="ECO:0000256" key="9">
    <source>
        <dbReference type="ARBA" id="ARBA00022763"/>
    </source>
</evidence>
<dbReference type="InterPro" id="IPR043502">
    <property type="entry name" value="DNA/RNA_pol_sf"/>
</dbReference>
<dbReference type="FunFam" id="3.40.50.10190:FF:000011">
    <property type="entry name" value="DNA repair protein REV1"/>
    <property type="match status" value="1"/>
</dbReference>
<keyword evidence="9" id="KW-0227">DNA damage</keyword>
<reference evidence="18 19" key="1">
    <citation type="journal article" date="2016" name="Proc. Natl. Acad. Sci. U.S.A.">
        <title>Comparative genomics of biotechnologically important yeasts.</title>
        <authorList>
            <person name="Riley R."/>
            <person name="Haridas S."/>
            <person name="Wolfe K.H."/>
            <person name="Lopes M.R."/>
            <person name="Hittinger C.T."/>
            <person name="Goeker M."/>
            <person name="Salamov A.A."/>
            <person name="Wisecaver J.H."/>
            <person name="Long T.M."/>
            <person name="Calvey C.H."/>
            <person name="Aerts A.L."/>
            <person name="Barry K.W."/>
            <person name="Choi C."/>
            <person name="Clum A."/>
            <person name="Coughlan A.Y."/>
            <person name="Deshpande S."/>
            <person name="Douglass A.P."/>
            <person name="Hanson S.J."/>
            <person name="Klenk H.-P."/>
            <person name="LaButti K.M."/>
            <person name="Lapidus A."/>
            <person name="Lindquist E.A."/>
            <person name="Lipzen A.M."/>
            <person name="Meier-Kolthoff J.P."/>
            <person name="Ohm R.A."/>
            <person name="Otillar R.P."/>
            <person name="Pangilinan J.L."/>
            <person name="Peng Y."/>
            <person name="Rokas A."/>
            <person name="Rosa C.A."/>
            <person name="Scheuner C."/>
            <person name="Sibirny A.A."/>
            <person name="Slot J.C."/>
            <person name="Stielow J.B."/>
            <person name="Sun H."/>
            <person name="Kurtzman C.P."/>
            <person name="Blackwell M."/>
            <person name="Grigoriev I.V."/>
            <person name="Jeffries T.W."/>
        </authorList>
    </citation>
    <scope>NUCLEOTIDE SEQUENCE [LARGE SCALE GENOMIC DNA]</scope>
    <source>
        <strain evidence="19">ATCC 58044 / CBS 1984 / NCYC 433 / NRRL Y-366-8</strain>
    </source>
</reference>
<dbReference type="AlphaFoldDB" id="A0A1E3PAU0"/>
<dbReference type="SMART" id="SM00292">
    <property type="entry name" value="BRCT"/>
    <property type="match status" value="1"/>
</dbReference>
<dbReference type="Gene3D" id="6.10.250.1630">
    <property type="match status" value="1"/>
</dbReference>
<evidence type="ECO:0000256" key="10">
    <source>
        <dbReference type="ARBA" id="ARBA00022842"/>
    </source>
</evidence>
<evidence type="ECO:0000256" key="4">
    <source>
        <dbReference type="ARBA" id="ARBA00020399"/>
    </source>
</evidence>
<dbReference type="GO" id="GO:0070987">
    <property type="term" value="P:error-free translesion synthesis"/>
    <property type="evidence" value="ECO:0007669"/>
    <property type="project" value="UniProtKB-ARBA"/>
</dbReference>
<dbReference type="Proteomes" id="UP000094112">
    <property type="component" value="Unassembled WGS sequence"/>
</dbReference>
<evidence type="ECO:0000256" key="15">
    <source>
        <dbReference type="ARBA" id="ARBA00081902"/>
    </source>
</evidence>
<evidence type="ECO:0000313" key="18">
    <source>
        <dbReference type="EMBL" id="ODQ62488.1"/>
    </source>
</evidence>
<evidence type="ECO:0000256" key="3">
    <source>
        <dbReference type="ARBA" id="ARBA00010945"/>
    </source>
</evidence>
<dbReference type="FunFam" id="3.30.1490.100:FF:000001">
    <property type="entry name" value="DNA repair protein REV1"/>
    <property type="match status" value="1"/>
</dbReference>
<keyword evidence="10" id="KW-0460">Magnesium</keyword>
<dbReference type="STRING" id="683960.A0A1E3PAU0"/>
<evidence type="ECO:0000256" key="1">
    <source>
        <dbReference type="ARBA" id="ARBA00001946"/>
    </source>
</evidence>
<proteinExistence type="inferred from homology"/>
<dbReference type="SUPFAM" id="SSF56672">
    <property type="entry name" value="DNA/RNA polymerases"/>
    <property type="match status" value="1"/>
</dbReference>
<dbReference type="GO" id="GO:0006281">
    <property type="term" value="P:DNA repair"/>
    <property type="evidence" value="ECO:0007669"/>
    <property type="project" value="UniProtKB-KW"/>
</dbReference>
<keyword evidence="8" id="KW-0479">Metal-binding</keyword>
<dbReference type="PROSITE" id="PS50172">
    <property type="entry name" value="BRCT"/>
    <property type="match status" value="1"/>
</dbReference>